<sequence length="99" mass="11231">MGDNPNPDNGDANRPGRSSEDLPEKLDCDENSEDDLAIGEREYSVRKSPAMLIYFTALWLGLTTFFLTTDSPDLVQVVVKYAVEWFVEFADFARNFAKF</sequence>
<dbReference type="AlphaFoldDB" id="A0A6A4K9H1"/>
<name>A0A6A4K9H1_APOLU</name>
<keyword evidence="2" id="KW-0472">Membrane</keyword>
<keyword evidence="2" id="KW-0812">Transmembrane</keyword>
<organism evidence="3 4">
    <name type="scientific">Apolygus lucorum</name>
    <name type="common">Small green plant bug</name>
    <name type="synonym">Lygocoris lucorum</name>
    <dbReference type="NCBI Taxonomy" id="248454"/>
    <lineage>
        <taxon>Eukaryota</taxon>
        <taxon>Metazoa</taxon>
        <taxon>Ecdysozoa</taxon>
        <taxon>Arthropoda</taxon>
        <taxon>Hexapoda</taxon>
        <taxon>Insecta</taxon>
        <taxon>Pterygota</taxon>
        <taxon>Neoptera</taxon>
        <taxon>Paraneoptera</taxon>
        <taxon>Hemiptera</taxon>
        <taxon>Heteroptera</taxon>
        <taxon>Panheteroptera</taxon>
        <taxon>Cimicomorpha</taxon>
        <taxon>Miridae</taxon>
        <taxon>Mirini</taxon>
        <taxon>Apolygus</taxon>
    </lineage>
</organism>
<feature type="compositionally biased region" description="Basic and acidic residues" evidence="1">
    <location>
        <begin position="17"/>
        <end position="28"/>
    </location>
</feature>
<evidence type="ECO:0000256" key="1">
    <source>
        <dbReference type="SAM" id="MobiDB-lite"/>
    </source>
</evidence>
<keyword evidence="2" id="KW-1133">Transmembrane helix</keyword>
<feature type="transmembrane region" description="Helical" evidence="2">
    <location>
        <begin position="51"/>
        <end position="68"/>
    </location>
</feature>
<feature type="region of interest" description="Disordered" evidence="1">
    <location>
        <begin position="1"/>
        <end position="31"/>
    </location>
</feature>
<evidence type="ECO:0000313" key="4">
    <source>
        <dbReference type="Proteomes" id="UP000466442"/>
    </source>
</evidence>
<proteinExistence type="predicted"/>
<dbReference type="Proteomes" id="UP000466442">
    <property type="component" value="Unassembled WGS sequence"/>
</dbReference>
<dbReference type="EMBL" id="WIXP02000003">
    <property type="protein sequence ID" value="KAF6213190.1"/>
    <property type="molecule type" value="Genomic_DNA"/>
</dbReference>
<keyword evidence="4" id="KW-1185">Reference proteome</keyword>
<gene>
    <name evidence="3" type="ORF">GE061_010906</name>
</gene>
<feature type="compositionally biased region" description="Low complexity" evidence="1">
    <location>
        <begin position="1"/>
        <end position="16"/>
    </location>
</feature>
<comment type="caution">
    <text evidence="3">The sequence shown here is derived from an EMBL/GenBank/DDBJ whole genome shotgun (WGS) entry which is preliminary data.</text>
</comment>
<protein>
    <recommendedName>
        <fullName evidence="5">Transmembrane protein</fullName>
    </recommendedName>
</protein>
<evidence type="ECO:0000313" key="3">
    <source>
        <dbReference type="EMBL" id="KAF6213190.1"/>
    </source>
</evidence>
<evidence type="ECO:0000256" key="2">
    <source>
        <dbReference type="SAM" id="Phobius"/>
    </source>
</evidence>
<evidence type="ECO:0008006" key="5">
    <source>
        <dbReference type="Google" id="ProtNLM"/>
    </source>
</evidence>
<reference evidence="3" key="1">
    <citation type="journal article" date="2021" name="Mol. Ecol. Resour.">
        <title>Apolygus lucorum genome provides insights into omnivorousness and mesophyll feeding.</title>
        <authorList>
            <person name="Liu Y."/>
            <person name="Liu H."/>
            <person name="Wang H."/>
            <person name="Huang T."/>
            <person name="Liu B."/>
            <person name="Yang B."/>
            <person name="Yin L."/>
            <person name="Li B."/>
            <person name="Zhang Y."/>
            <person name="Zhang S."/>
            <person name="Jiang F."/>
            <person name="Zhang X."/>
            <person name="Ren Y."/>
            <person name="Wang B."/>
            <person name="Wang S."/>
            <person name="Lu Y."/>
            <person name="Wu K."/>
            <person name="Fan W."/>
            <person name="Wang G."/>
        </authorList>
    </citation>
    <scope>NUCLEOTIDE SEQUENCE</scope>
    <source>
        <strain evidence="3">12Hb</strain>
    </source>
</reference>
<accession>A0A6A4K9H1</accession>